<protein>
    <submittedName>
        <fullName evidence="2">VWFA domain-containing protein</fullName>
    </submittedName>
</protein>
<dbReference type="AlphaFoldDB" id="A0A915ENA8"/>
<accession>A0A915ENA8</accession>
<sequence length="421" mass="46542">MDYEVQPRRWSDFSGVLPLSSKSESEAENVPYTPCQKQIVIIYDCSNGISSSEFKKQLDFLSNKLLATNWNHFERLGLGFYGSSTLLNPFKLTNRADQLKKYIQFTSQSRRKASVNTLFGALALDEVYRQNRSLDVSTIVFISNASSKDIAAAQQYASTVNGFGQLTVVTLKPSSLSASAVTLLTSNVIEWDIGQKDEPDNWQQLFQAAYGCGGAITVQDKFVPCPTSKRQIVVAIDASNNLTAAEFQMEKSFLVNQVFSTNNWNHFERLGISAYAKFVSSRSFGILNSSEDMVNTINAITQQRKSPSLSTLLRDLNEKYPNNSTQPNAYIVFTSRAHPADVTQAVNDSLALASRGRLTFVALNGVDVDQLKRLSNNIIAWNMTTTSSPSDWQNAFMQAYNCDDPPPASSSTNSHTVATSV</sequence>
<dbReference type="InterPro" id="IPR036465">
    <property type="entry name" value="vWFA_dom_sf"/>
</dbReference>
<dbReference type="SUPFAM" id="SSF53300">
    <property type="entry name" value="vWA-like"/>
    <property type="match status" value="2"/>
</dbReference>
<keyword evidence="1" id="KW-1185">Reference proteome</keyword>
<proteinExistence type="predicted"/>
<dbReference type="WBParaSite" id="jg8062.1">
    <property type="protein sequence ID" value="jg8062.1"/>
    <property type="gene ID" value="jg8062"/>
</dbReference>
<evidence type="ECO:0000313" key="2">
    <source>
        <dbReference type="WBParaSite" id="jg8062.1"/>
    </source>
</evidence>
<organism evidence="1 2">
    <name type="scientific">Ditylenchus dipsaci</name>
    <dbReference type="NCBI Taxonomy" id="166011"/>
    <lineage>
        <taxon>Eukaryota</taxon>
        <taxon>Metazoa</taxon>
        <taxon>Ecdysozoa</taxon>
        <taxon>Nematoda</taxon>
        <taxon>Chromadorea</taxon>
        <taxon>Rhabditida</taxon>
        <taxon>Tylenchina</taxon>
        <taxon>Tylenchomorpha</taxon>
        <taxon>Sphaerularioidea</taxon>
        <taxon>Anguinidae</taxon>
        <taxon>Anguininae</taxon>
        <taxon>Ditylenchus</taxon>
    </lineage>
</organism>
<reference evidence="2" key="1">
    <citation type="submission" date="2022-11" db="UniProtKB">
        <authorList>
            <consortium name="WormBaseParasite"/>
        </authorList>
    </citation>
    <scope>IDENTIFICATION</scope>
</reference>
<name>A0A915ENA8_9BILA</name>
<dbReference type="Gene3D" id="3.40.50.410">
    <property type="entry name" value="von Willebrand factor, type A domain"/>
    <property type="match status" value="1"/>
</dbReference>
<dbReference type="Proteomes" id="UP000887574">
    <property type="component" value="Unplaced"/>
</dbReference>
<evidence type="ECO:0000313" key="1">
    <source>
        <dbReference type="Proteomes" id="UP000887574"/>
    </source>
</evidence>